<protein>
    <submittedName>
        <fullName evidence="1">Uncharacterized protein</fullName>
    </submittedName>
</protein>
<name>A0AAV7TBC1_PLEWA</name>
<proteinExistence type="predicted"/>
<keyword evidence="2" id="KW-1185">Reference proteome</keyword>
<gene>
    <name evidence="1" type="ORF">NDU88_005542</name>
</gene>
<reference evidence="1" key="1">
    <citation type="journal article" date="2022" name="bioRxiv">
        <title>Sequencing and chromosome-scale assembly of the giantPleurodeles waltlgenome.</title>
        <authorList>
            <person name="Brown T."/>
            <person name="Elewa A."/>
            <person name="Iarovenko S."/>
            <person name="Subramanian E."/>
            <person name="Araus A.J."/>
            <person name="Petzold A."/>
            <person name="Susuki M."/>
            <person name="Suzuki K.-i.T."/>
            <person name="Hayashi T."/>
            <person name="Toyoda A."/>
            <person name="Oliveira C."/>
            <person name="Osipova E."/>
            <person name="Leigh N.D."/>
            <person name="Simon A."/>
            <person name="Yun M.H."/>
        </authorList>
    </citation>
    <scope>NUCLEOTIDE SEQUENCE</scope>
    <source>
        <strain evidence="1">20211129_DDA</strain>
        <tissue evidence="1">Liver</tissue>
    </source>
</reference>
<evidence type="ECO:0000313" key="2">
    <source>
        <dbReference type="Proteomes" id="UP001066276"/>
    </source>
</evidence>
<accession>A0AAV7TBC1</accession>
<dbReference type="AlphaFoldDB" id="A0AAV7TBC1"/>
<evidence type="ECO:0000313" key="1">
    <source>
        <dbReference type="EMBL" id="KAJ1173716.1"/>
    </source>
</evidence>
<dbReference type="EMBL" id="JANPWB010000007">
    <property type="protein sequence ID" value="KAJ1173716.1"/>
    <property type="molecule type" value="Genomic_DNA"/>
</dbReference>
<sequence length="175" mass="18760">MAREAGAPHPPSSALGYSVKYVRFAARVGRAAPCHLPGLWRAVPQIVESPRGPTLPVLRMCSRMPGLSRISEGFLCGNGERSGSHPHGHLVRPRLRHYERCDRPGLSSKQSVEASSRPTICFIGCVVTGLGPLRVIGLGFESADNFLGQGLELADMFLAHSTSCCASLPSGLQMR</sequence>
<organism evidence="1 2">
    <name type="scientific">Pleurodeles waltl</name>
    <name type="common">Iberian ribbed newt</name>
    <dbReference type="NCBI Taxonomy" id="8319"/>
    <lineage>
        <taxon>Eukaryota</taxon>
        <taxon>Metazoa</taxon>
        <taxon>Chordata</taxon>
        <taxon>Craniata</taxon>
        <taxon>Vertebrata</taxon>
        <taxon>Euteleostomi</taxon>
        <taxon>Amphibia</taxon>
        <taxon>Batrachia</taxon>
        <taxon>Caudata</taxon>
        <taxon>Salamandroidea</taxon>
        <taxon>Salamandridae</taxon>
        <taxon>Pleurodelinae</taxon>
        <taxon>Pleurodeles</taxon>
    </lineage>
</organism>
<dbReference type="Proteomes" id="UP001066276">
    <property type="component" value="Chromosome 4_1"/>
</dbReference>
<comment type="caution">
    <text evidence="1">The sequence shown here is derived from an EMBL/GenBank/DDBJ whole genome shotgun (WGS) entry which is preliminary data.</text>
</comment>